<dbReference type="Proteomes" id="UP000289437">
    <property type="component" value="Unassembled WGS sequence"/>
</dbReference>
<reference evidence="2" key="2">
    <citation type="submission" date="2019-02" db="EMBL/GenBank/DDBJ databases">
        <title>Granulicella sibirica sp. nov., a psychrotolerant acidobacterium isolated from an organic soil layer in forested tundra, West Siberia.</title>
        <authorList>
            <person name="Oshkin I.Y."/>
            <person name="Kulichevskaya I.S."/>
            <person name="Rijpstra W.I.C."/>
            <person name="Sinninghe Damste J.S."/>
            <person name="Rakitin A.L."/>
            <person name="Ravin N.V."/>
            <person name="Dedysh S.N."/>
        </authorList>
    </citation>
    <scope>NUCLEOTIDE SEQUENCE [LARGE SCALE GENOMIC DNA]</scope>
    <source>
        <strain evidence="2">AF10</strain>
    </source>
</reference>
<organism evidence="1 2">
    <name type="scientific">Granulicella sibirica</name>
    <dbReference type="NCBI Taxonomy" id="2479048"/>
    <lineage>
        <taxon>Bacteria</taxon>
        <taxon>Pseudomonadati</taxon>
        <taxon>Acidobacteriota</taxon>
        <taxon>Terriglobia</taxon>
        <taxon>Terriglobales</taxon>
        <taxon>Acidobacteriaceae</taxon>
        <taxon>Granulicella</taxon>
    </lineage>
</organism>
<dbReference type="Gene3D" id="3.40.1350.10">
    <property type="match status" value="1"/>
</dbReference>
<keyword evidence="2" id="KW-1185">Reference proteome</keyword>
<protein>
    <recommendedName>
        <fullName evidence="3">DUF91 domain-containing protein</fullName>
    </recommendedName>
</protein>
<dbReference type="AlphaFoldDB" id="A0A4Q0T5Y3"/>
<dbReference type="RefSeq" id="WP_241654448.1">
    <property type="nucleotide sequence ID" value="NZ_RDSM01000001.1"/>
</dbReference>
<dbReference type="InterPro" id="IPR011856">
    <property type="entry name" value="tRNA_endonuc-like_dom_sf"/>
</dbReference>
<proteinExistence type="predicted"/>
<name>A0A4Q0T5Y3_9BACT</name>
<comment type="caution">
    <text evidence="1">The sequence shown here is derived from an EMBL/GenBank/DDBJ whole genome shotgun (WGS) entry which is preliminary data.</text>
</comment>
<evidence type="ECO:0000313" key="2">
    <source>
        <dbReference type="Proteomes" id="UP000289437"/>
    </source>
</evidence>
<evidence type="ECO:0008006" key="3">
    <source>
        <dbReference type="Google" id="ProtNLM"/>
    </source>
</evidence>
<dbReference type="EMBL" id="RDSM01000001">
    <property type="protein sequence ID" value="RXH58827.1"/>
    <property type="molecule type" value="Genomic_DNA"/>
</dbReference>
<accession>A0A4Q0T5Y3</accession>
<gene>
    <name evidence="1" type="ORF">GRAN_2137</name>
</gene>
<evidence type="ECO:0000313" key="1">
    <source>
        <dbReference type="EMBL" id="RXH58827.1"/>
    </source>
</evidence>
<reference evidence="1 2" key="1">
    <citation type="submission" date="2018-11" db="EMBL/GenBank/DDBJ databases">
        <authorList>
            <person name="Mardanov A.V."/>
            <person name="Ravin N.V."/>
            <person name="Dedysh S.N."/>
        </authorList>
    </citation>
    <scope>NUCLEOTIDE SEQUENCE [LARGE SCALE GENOMIC DNA]</scope>
    <source>
        <strain evidence="1 2">AF10</strain>
    </source>
</reference>
<dbReference type="GO" id="GO:0003676">
    <property type="term" value="F:nucleic acid binding"/>
    <property type="evidence" value="ECO:0007669"/>
    <property type="project" value="InterPro"/>
</dbReference>
<sequence length="540" mass="61069">MASRLMVEVAAQTPTEISCALESFLADYPAAALLEDGKPIFDMRTARYSLSTEHDRCTLHLWSEERNLVRRVIGVEPRNAVLRVITQRFGQTRPQILELTADRDRRTPSTRDATRTKYLRVLDRVLTRTFPDWYPESFRTAMDLEKSFGPAYCRGSLVKGHHAWAVIAVNGEETQATIDGILTLGILWLAHSREHAGGRRLYKGLRLIVPKGSAALTLSRLAWLNQDVAAYELYEFDQANEELTSRDSADQGNLHTHLQHAPNATAARERFADSAAQVFALIPPELHPVVEQRLRSGTELAFLLHGLEFARVRVEASANSFNRSHKVTFGAGASETELTPDTADDLRELVGSLFERRHAAGERRDPLFRMQPERWLESALRRDVAPLEAHDTKLQAEYVYSQVPAFAASDRGMLDLLTVTEDGRLAVIELKAEEDLHLALQGLDYWIRVRHHHLQNVDNVTGLGEFQRHGYFGGIPLAPLPPRLYLVAPALRIHPATEVILRHLSPKVDWTLIALDERWRSKIKSVWRKRHTDSPIAYVG</sequence>